<dbReference type="Pfam" id="PF12460">
    <property type="entry name" value="MMS19_C"/>
    <property type="match status" value="1"/>
</dbReference>
<keyword evidence="4 5" id="KW-0539">Nucleus</keyword>
<feature type="domain" description="MMS19 C-terminal" evidence="6">
    <location>
        <begin position="526"/>
        <end position="906"/>
    </location>
</feature>
<proteinExistence type="inferred from homology"/>
<dbReference type="GO" id="GO:0006281">
    <property type="term" value="P:DNA repair"/>
    <property type="evidence" value="ECO:0007669"/>
    <property type="project" value="UniProtKB-UniRule"/>
</dbReference>
<evidence type="ECO:0000256" key="5">
    <source>
        <dbReference type="RuleBase" id="RU367072"/>
    </source>
</evidence>
<evidence type="ECO:0000259" key="6">
    <source>
        <dbReference type="Pfam" id="PF12460"/>
    </source>
</evidence>
<evidence type="ECO:0000313" key="8">
    <source>
        <dbReference type="EMBL" id="PBC34876.1"/>
    </source>
</evidence>
<protein>
    <recommendedName>
        <fullName evidence="5">MMS19 nucleotide excision repair protein</fullName>
    </recommendedName>
</protein>
<dbReference type="STRING" id="94128.A0A2A3EUI6"/>
<evidence type="ECO:0000256" key="4">
    <source>
        <dbReference type="ARBA" id="ARBA00023242"/>
    </source>
</evidence>
<dbReference type="EMBL" id="KZ288185">
    <property type="protein sequence ID" value="PBC34876.1"/>
    <property type="molecule type" value="Genomic_DNA"/>
</dbReference>
<dbReference type="Gene3D" id="2.20.110.10">
    <property type="entry name" value="Histone H3 K4-specific methyltransferase SET7/9 N-terminal domain"/>
    <property type="match status" value="1"/>
</dbReference>
<accession>A0A2A3EUI6</accession>
<dbReference type="InterPro" id="IPR016024">
    <property type="entry name" value="ARM-type_fold"/>
</dbReference>
<dbReference type="GO" id="GO:0005819">
    <property type="term" value="C:spindle"/>
    <property type="evidence" value="ECO:0007669"/>
    <property type="project" value="UniProtKB-SubCell"/>
</dbReference>
<evidence type="ECO:0000256" key="3">
    <source>
        <dbReference type="ARBA" id="ARBA00022737"/>
    </source>
</evidence>
<keyword evidence="3" id="KW-0677">Repeat</keyword>
<organism evidence="8 9">
    <name type="scientific">Apis cerana cerana</name>
    <name type="common">Oriental honeybee</name>
    <dbReference type="NCBI Taxonomy" id="94128"/>
    <lineage>
        <taxon>Eukaryota</taxon>
        <taxon>Metazoa</taxon>
        <taxon>Ecdysozoa</taxon>
        <taxon>Arthropoda</taxon>
        <taxon>Hexapoda</taxon>
        <taxon>Insecta</taxon>
        <taxon>Pterygota</taxon>
        <taxon>Neoptera</taxon>
        <taxon>Endopterygota</taxon>
        <taxon>Hymenoptera</taxon>
        <taxon>Apocrita</taxon>
        <taxon>Aculeata</taxon>
        <taxon>Apoidea</taxon>
        <taxon>Anthophila</taxon>
        <taxon>Apidae</taxon>
        <taxon>Apis</taxon>
    </lineage>
</organism>
<dbReference type="InterPro" id="IPR029240">
    <property type="entry name" value="MMS19_N"/>
</dbReference>
<comment type="subunit">
    <text evidence="5">Component of the CIA complex.</text>
</comment>
<dbReference type="InterPro" id="IPR011989">
    <property type="entry name" value="ARM-like"/>
</dbReference>
<dbReference type="GO" id="GO:0097361">
    <property type="term" value="C:cytosolic [4Fe-4S] assembly targeting complex"/>
    <property type="evidence" value="ECO:0007669"/>
    <property type="project" value="UniProtKB-UniRule"/>
</dbReference>
<comment type="function">
    <text evidence="5">Key component of the cytosolic iron-sulfur protein assembly (CIA) complex, a multiprotein complex that mediates the incorporation of iron-sulfur cluster into apoproteins specifically involved in DNA metabolism and genomic integrity. In the CIA complex, MMS19 acts as an adapter between early-acting CIA components and a subset of cellular target iron-sulfur proteins.</text>
</comment>
<dbReference type="PANTHER" id="PTHR12891:SF0">
    <property type="entry name" value="MMS19 NUCLEOTIDE EXCISION REPAIR PROTEIN HOMOLOG"/>
    <property type="match status" value="1"/>
</dbReference>
<feature type="domain" description="MMS19 N-terminal" evidence="7">
    <location>
        <begin position="45"/>
        <end position="305"/>
    </location>
</feature>
<sequence>MASLTSTVFKERFLTAFKEDETLNITCQQIALEIQSGYTKLYTVVEELGPFVTEKDVKIREKGICALSIILFYLPKDFLNEAELGFITLFYCDRLKDHHNIIPAVLKGILSIVQMTHLPKDSPAHLFRALFENVQCQSQLLFDRRNIYFIFITLLENKIEDLKAMGPDFIYGVISAIDGERDPRNLMLLFSALPKFIKEFSLGHLTEEMFEVIACYFPVDFNPSGTEGIGITRDDLAEKLAPCLCAIPEFAEFCIPLIIDKLFSNLKIAKMDSLNLLCKGTSIFGIKGLEPHLTELFIALKKEIIPGADLELKNASLKAVISLIETISSDVKLCKSFIDDIITNVNLSMYDVQLSLFRPTVKLLECVAMVNKESCTEILKVIVPLSLGQYSTDISIINKVILIETLNTFIKIASDYGFTIKDIPELAWTDIPNLYLNELSTQNTELQSKILFGLTIQKAYLNKTHRTLIYDKICNLSEVRYNEIKILCHSCLISFATLYPDEISNLIKEKFQLAGEEKIEIQIHKLEVLAAVAKTYKLAIEVLPQIVLQTNIANSDISFTALTCLHKLVATKNIDYNVQHYLYYECNIIQKLIALRFNPIDQRLDIVLNICRLIVRNLTLEEQQNLINKYASILSEQVSEFDAIFVMNLFIPLRQNVNFIINLNLLQNLHNLAFNNNLNIRLITHKFIAVILNKVNDNDESFLHILSYFKEKINNNLNLNVNTEIMKAAVSLQVWLTKAIITKGSCDVEIFLNELTNILKHDQIGQHIAQEYKILTNKHEDTLIEENFCNVKILYKQRVFEHLIKKNFEFENISRQNYLSALVQLLEEVPVELFFMYLSKLVPLLIESLSLDNEQLLFLTLTTLNLLLETKHDIFSDKIQCFIPRLLNLSTYKTMRVRIAALECLTNYCKYPIILINTYKQDVLEKLSVSIDDRKRLVRKAAVKARTRWFLYTRSMGDGIVKNGAYKYEDGTKYIGDWNAKGLKHGAGSLLLPDGTRYDGGFQNGLCSGLGVIVFPDGAKYEGEFMQGWFHGHGVFWRSDGMKFEGEFRGGRVWGLGLVTYADGSHGFPRNEGFFQDCKLVRRKHCPDIVQKAQKISMMARTQCS</sequence>
<dbReference type="AlphaFoldDB" id="A0A2A3EUI6"/>
<dbReference type="SUPFAM" id="SSF48371">
    <property type="entry name" value="ARM repeat"/>
    <property type="match status" value="1"/>
</dbReference>
<dbReference type="Gene3D" id="1.25.10.10">
    <property type="entry name" value="Leucine-rich Repeat Variant"/>
    <property type="match status" value="1"/>
</dbReference>
<name>A0A2A3EUI6_APICC</name>
<dbReference type="Pfam" id="PF14500">
    <property type="entry name" value="MMS19_N"/>
    <property type="match status" value="1"/>
</dbReference>
<comment type="subcellular location">
    <subcellularLocation>
        <location evidence="5">Cytoplasm</location>
        <location evidence="5">Cytoskeleton</location>
        <location evidence="5">Spindle</location>
    </subcellularLocation>
    <subcellularLocation>
        <location evidence="1 5">Nucleus</location>
    </subcellularLocation>
</comment>
<keyword evidence="5" id="KW-0234">DNA repair</keyword>
<evidence type="ECO:0000256" key="2">
    <source>
        <dbReference type="ARBA" id="ARBA00009340"/>
    </source>
</evidence>
<dbReference type="SMART" id="SM00698">
    <property type="entry name" value="MORN"/>
    <property type="match status" value="4"/>
</dbReference>
<dbReference type="GO" id="GO:0051604">
    <property type="term" value="P:protein maturation"/>
    <property type="evidence" value="ECO:0007669"/>
    <property type="project" value="UniProtKB-UniRule"/>
</dbReference>
<keyword evidence="5" id="KW-0206">Cytoskeleton</keyword>
<dbReference type="Proteomes" id="UP000242457">
    <property type="component" value="Unassembled WGS sequence"/>
</dbReference>
<comment type="similarity">
    <text evidence="2 5">Belongs to the MET18/MMS19 family.</text>
</comment>
<dbReference type="InterPro" id="IPR003409">
    <property type="entry name" value="MORN"/>
</dbReference>
<dbReference type="SUPFAM" id="SSF82185">
    <property type="entry name" value="Histone H3 K4-specific methyltransferase SET7/9 N-terminal domain"/>
    <property type="match status" value="1"/>
</dbReference>
<dbReference type="InterPro" id="IPR024687">
    <property type="entry name" value="MMS19_C"/>
</dbReference>
<evidence type="ECO:0000259" key="7">
    <source>
        <dbReference type="Pfam" id="PF14500"/>
    </source>
</evidence>
<keyword evidence="5" id="KW-0227">DNA damage</keyword>
<evidence type="ECO:0000256" key="1">
    <source>
        <dbReference type="ARBA" id="ARBA00004123"/>
    </source>
</evidence>
<dbReference type="PANTHER" id="PTHR12891">
    <property type="entry name" value="DNA REPAIR/TRANSCRIPTION PROTEIN MET18/MMS19"/>
    <property type="match status" value="1"/>
</dbReference>
<dbReference type="GO" id="GO:0016226">
    <property type="term" value="P:iron-sulfur cluster assembly"/>
    <property type="evidence" value="ECO:0007669"/>
    <property type="project" value="UniProtKB-UniRule"/>
</dbReference>
<dbReference type="InterPro" id="IPR039920">
    <property type="entry name" value="MMS19"/>
</dbReference>
<keyword evidence="9" id="KW-1185">Reference proteome</keyword>
<dbReference type="GO" id="GO:0005634">
    <property type="term" value="C:nucleus"/>
    <property type="evidence" value="ECO:0007669"/>
    <property type="project" value="UniProtKB-SubCell"/>
</dbReference>
<dbReference type="Pfam" id="PF02493">
    <property type="entry name" value="MORN"/>
    <property type="match status" value="4"/>
</dbReference>
<reference evidence="8 9" key="1">
    <citation type="submission" date="2014-07" db="EMBL/GenBank/DDBJ databases">
        <title>Genomic and transcriptomic analysis on Apis cerana provide comprehensive insights into honey bee biology.</title>
        <authorList>
            <person name="Diao Q."/>
            <person name="Sun L."/>
            <person name="Zheng H."/>
            <person name="Zheng H."/>
            <person name="Xu S."/>
            <person name="Wang S."/>
            <person name="Zeng Z."/>
            <person name="Hu F."/>
            <person name="Su S."/>
            <person name="Wu J."/>
        </authorList>
    </citation>
    <scope>NUCLEOTIDE SEQUENCE [LARGE SCALE GENOMIC DNA]</scope>
    <source>
        <tissue evidence="8">Pupae without intestine</tissue>
    </source>
</reference>
<gene>
    <name evidence="8" type="ORF">APICC_00895</name>
</gene>
<dbReference type="OrthoDB" id="342900at2759"/>
<keyword evidence="5" id="KW-0963">Cytoplasm</keyword>
<evidence type="ECO:0000313" key="9">
    <source>
        <dbReference type="Proteomes" id="UP000242457"/>
    </source>
</evidence>